<name>A0A2J6RJW5_HYAVF</name>
<evidence type="ECO:0000313" key="2">
    <source>
        <dbReference type="EMBL" id="PMD38798.1"/>
    </source>
</evidence>
<reference evidence="2 3" key="1">
    <citation type="submission" date="2016-04" db="EMBL/GenBank/DDBJ databases">
        <title>A degradative enzymes factory behind the ericoid mycorrhizal symbiosis.</title>
        <authorList>
            <consortium name="DOE Joint Genome Institute"/>
            <person name="Martino E."/>
            <person name="Morin E."/>
            <person name="Grelet G."/>
            <person name="Kuo A."/>
            <person name="Kohler A."/>
            <person name="Daghino S."/>
            <person name="Barry K."/>
            <person name="Choi C."/>
            <person name="Cichocki N."/>
            <person name="Clum A."/>
            <person name="Copeland A."/>
            <person name="Hainaut M."/>
            <person name="Haridas S."/>
            <person name="Labutti K."/>
            <person name="Lindquist E."/>
            <person name="Lipzen A."/>
            <person name="Khouja H.-R."/>
            <person name="Murat C."/>
            <person name="Ohm R."/>
            <person name="Olson A."/>
            <person name="Spatafora J."/>
            <person name="Veneault-Fourrey C."/>
            <person name="Henrissat B."/>
            <person name="Grigoriev I."/>
            <person name="Martin F."/>
            <person name="Perotto S."/>
        </authorList>
    </citation>
    <scope>NUCLEOTIDE SEQUENCE [LARGE SCALE GENOMIC DNA]</scope>
    <source>
        <strain evidence="2 3">F</strain>
    </source>
</reference>
<dbReference type="EMBL" id="KZ613947">
    <property type="protein sequence ID" value="PMD38798.1"/>
    <property type="molecule type" value="Genomic_DNA"/>
</dbReference>
<dbReference type="OrthoDB" id="5421770at2759"/>
<feature type="compositionally biased region" description="Basic and acidic residues" evidence="1">
    <location>
        <begin position="64"/>
        <end position="73"/>
    </location>
</feature>
<proteinExistence type="predicted"/>
<feature type="region of interest" description="Disordered" evidence="1">
    <location>
        <begin position="1"/>
        <end position="98"/>
    </location>
</feature>
<dbReference type="AlphaFoldDB" id="A0A2J6RJW5"/>
<accession>A0A2J6RJW5</accession>
<protein>
    <submittedName>
        <fullName evidence="2">Uncharacterized protein</fullName>
    </submittedName>
</protein>
<dbReference type="Proteomes" id="UP000235786">
    <property type="component" value="Unassembled WGS sequence"/>
</dbReference>
<gene>
    <name evidence="2" type="ORF">L207DRAFT_513279</name>
</gene>
<evidence type="ECO:0000256" key="1">
    <source>
        <dbReference type="SAM" id="MobiDB-lite"/>
    </source>
</evidence>
<evidence type="ECO:0000313" key="3">
    <source>
        <dbReference type="Proteomes" id="UP000235786"/>
    </source>
</evidence>
<sequence length="98" mass="10532">MKNHRSVGNRVSNLKKKYNLPLGTGSGKATAEASSSTVPKTTGKVVKKTPTPRKKRVATSAKQLSEDKVKEDSKDDGEEKMEVEEPAGSENGDDTEEA</sequence>
<organism evidence="2 3">
    <name type="scientific">Hyaloscypha variabilis (strain UAMH 11265 / GT02V1 / F)</name>
    <name type="common">Meliniomyces variabilis</name>
    <dbReference type="NCBI Taxonomy" id="1149755"/>
    <lineage>
        <taxon>Eukaryota</taxon>
        <taxon>Fungi</taxon>
        <taxon>Dikarya</taxon>
        <taxon>Ascomycota</taxon>
        <taxon>Pezizomycotina</taxon>
        <taxon>Leotiomycetes</taxon>
        <taxon>Helotiales</taxon>
        <taxon>Hyaloscyphaceae</taxon>
        <taxon>Hyaloscypha</taxon>
        <taxon>Hyaloscypha variabilis</taxon>
    </lineage>
</organism>
<feature type="compositionally biased region" description="Basic residues" evidence="1">
    <location>
        <begin position="1"/>
        <end position="18"/>
    </location>
</feature>
<feature type="compositionally biased region" description="Acidic residues" evidence="1">
    <location>
        <begin position="74"/>
        <end position="98"/>
    </location>
</feature>
<keyword evidence="3" id="KW-1185">Reference proteome</keyword>
<feature type="compositionally biased region" description="Basic residues" evidence="1">
    <location>
        <begin position="45"/>
        <end position="57"/>
    </location>
</feature>